<proteinExistence type="predicted"/>
<comment type="caution">
    <text evidence="1">The sequence shown here is derived from an EMBL/GenBank/DDBJ whole genome shotgun (WGS) entry which is preliminary data.</text>
</comment>
<dbReference type="EMBL" id="JASCZI010030400">
    <property type="protein sequence ID" value="MED6122228.1"/>
    <property type="molecule type" value="Genomic_DNA"/>
</dbReference>
<keyword evidence="2" id="KW-1185">Reference proteome</keyword>
<organism evidence="1 2">
    <name type="scientific">Stylosanthes scabra</name>
    <dbReference type="NCBI Taxonomy" id="79078"/>
    <lineage>
        <taxon>Eukaryota</taxon>
        <taxon>Viridiplantae</taxon>
        <taxon>Streptophyta</taxon>
        <taxon>Embryophyta</taxon>
        <taxon>Tracheophyta</taxon>
        <taxon>Spermatophyta</taxon>
        <taxon>Magnoliopsida</taxon>
        <taxon>eudicotyledons</taxon>
        <taxon>Gunneridae</taxon>
        <taxon>Pentapetalae</taxon>
        <taxon>rosids</taxon>
        <taxon>fabids</taxon>
        <taxon>Fabales</taxon>
        <taxon>Fabaceae</taxon>
        <taxon>Papilionoideae</taxon>
        <taxon>50 kb inversion clade</taxon>
        <taxon>dalbergioids sensu lato</taxon>
        <taxon>Dalbergieae</taxon>
        <taxon>Pterocarpus clade</taxon>
        <taxon>Stylosanthes</taxon>
    </lineage>
</organism>
<accession>A0ABU6REJ7</accession>
<sequence>MAPVNIGSIYRVARHNLLKCALKPRLFSPIKKSWEVEMGLWSRRHLALLSSPYLMGLAAARPTMALHRRGPATARPTMGKI</sequence>
<evidence type="ECO:0000313" key="2">
    <source>
        <dbReference type="Proteomes" id="UP001341840"/>
    </source>
</evidence>
<name>A0ABU6REJ7_9FABA</name>
<protein>
    <submittedName>
        <fullName evidence="1">Uncharacterized protein</fullName>
    </submittedName>
</protein>
<evidence type="ECO:0000313" key="1">
    <source>
        <dbReference type="EMBL" id="MED6122228.1"/>
    </source>
</evidence>
<gene>
    <name evidence="1" type="ORF">PIB30_037823</name>
</gene>
<reference evidence="1 2" key="1">
    <citation type="journal article" date="2023" name="Plants (Basel)">
        <title>Bridging the Gap: Combining Genomics and Transcriptomics Approaches to Understand Stylosanthes scabra, an Orphan Legume from the Brazilian Caatinga.</title>
        <authorList>
            <person name="Ferreira-Neto J.R.C."/>
            <person name="da Silva M.D."/>
            <person name="Binneck E."/>
            <person name="de Melo N.F."/>
            <person name="da Silva R.H."/>
            <person name="de Melo A.L.T.M."/>
            <person name="Pandolfi V."/>
            <person name="Bustamante F.O."/>
            <person name="Brasileiro-Vidal A.C."/>
            <person name="Benko-Iseppon A.M."/>
        </authorList>
    </citation>
    <scope>NUCLEOTIDE SEQUENCE [LARGE SCALE GENOMIC DNA]</scope>
    <source>
        <tissue evidence="1">Leaves</tissue>
    </source>
</reference>
<dbReference type="Proteomes" id="UP001341840">
    <property type="component" value="Unassembled WGS sequence"/>
</dbReference>